<gene>
    <name evidence="3" type="primary">LOC116526537</name>
</gene>
<reference evidence="3" key="1">
    <citation type="submission" date="2025-08" db="UniProtKB">
        <authorList>
            <consortium name="RefSeq"/>
        </authorList>
    </citation>
    <scope>IDENTIFICATION</scope>
    <source>
        <tissue evidence="3">Blood</tissue>
    </source>
</reference>
<evidence type="ECO:0000313" key="2">
    <source>
        <dbReference type="Proteomes" id="UP000504640"/>
    </source>
</evidence>
<keyword evidence="1" id="KW-0812">Transmembrane</keyword>
<dbReference type="RefSeq" id="XP_032098790.1">
    <property type="nucleotide sequence ID" value="XM_032242899.1"/>
</dbReference>
<keyword evidence="1" id="KW-0472">Membrane</keyword>
<evidence type="ECO:0000256" key="1">
    <source>
        <dbReference type="SAM" id="Phobius"/>
    </source>
</evidence>
<sequence>MWTTDILDFCLSAVLGFSSEEEFEDYIKQKKNSENVLAAIVFDHDFKNSNDPLPLKVKYYLRFSNDKKSNMLDNIYGKSSWLTNFLFPSVPSVGPRNKDDNGGSPGYISEGFLFVQHALDKAIMRYHSGQAAETLFSNVSVFVQRFPYPSYYHDFFFMFSGIFIPLVLVCIFFLNHLTLIQSLVWEKENRLKVTPLFLR</sequence>
<accession>A0A6J3EZP1</accession>
<name>A0A6J3EZP1_SAPAP</name>
<dbReference type="PANTHER" id="PTHR19229">
    <property type="entry name" value="ATP-BINDING CASSETTE TRANSPORTER SUBFAMILY A ABCA"/>
    <property type="match status" value="1"/>
</dbReference>
<dbReference type="GO" id="GO:0140359">
    <property type="term" value="F:ABC-type transporter activity"/>
    <property type="evidence" value="ECO:0007669"/>
    <property type="project" value="InterPro"/>
</dbReference>
<dbReference type="GO" id="GO:0005319">
    <property type="term" value="F:lipid transporter activity"/>
    <property type="evidence" value="ECO:0007669"/>
    <property type="project" value="TreeGrafter"/>
</dbReference>
<protein>
    <submittedName>
        <fullName evidence="3">ATP-binding cassette sub-family A member 3-like</fullName>
    </submittedName>
</protein>
<dbReference type="PANTHER" id="PTHR19229:SF243">
    <property type="entry name" value="ATP-BINDING CASSETTE, SUB-FAMILY A (ABC1), MEMBER 15"/>
    <property type="match status" value="1"/>
</dbReference>
<organism evidence="2 3">
    <name type="scientific">Sapajus apella</name>
    <name type="common">Brown-capped capuchin</name>
    <name type="synonym">Cebus apella</name>
    <dbReference type="NCBI Taxonomy" id="9515"/>
    <lineage>
        <taxon>Eukaryota</taxon>
        <taxon>Metazoa</taxon>
        <taxon>Chordata</taxon>
        <taxon>Craniata</taxon>
        <taxon>Vertebrata</taxon>
        <taxon>Euteleostomi</taxon>
        <taxon>Mammalia</taxon>
        <taxon>Eutheria</taxon>
        <taxon>Euarchontoglires</taxon>
        <taxon>Primates</taxon>
        <taxon>Haplorrhini</taxon>
        <taxon>Platyrrhini</taxon>
        <taxon>Cebidae</taxon>
        <taxon>Cebinae</taxon>
        <taxon>Sapajus</taxon>
    </lineage>
</organism>
<evidence type="ECO:0000313" key="3">
    <source>
        <dbReference type="RefSeq" id="XP_032098790.1"/>
    </source>
</evidence>
<proteinExistence type="predicted"/>
<keyword evidence="2" id="KW-1185">Reference proteome</keyword>
<keyword evidence="1" id="KW-1133">Transmembrane helix</keyword>
<feature type="transmembrane region" description="Helical" evidence="1">
    <location>
        <begin position="155"/>
        <end position="174"/>
    </location>
</feature>
<dbReference type="GeneID" id="116526537"/>
<dbReference type="Proteomes" id="UP000504640">
    <property type="component" value="Unplaced"/>
</dbReference>
<dbReference type="AlphaFoldDB" id="A0A6J3EZP1"/>
<dbReference type="InterPro" id="IPR026082">
    <property type="entry name" value="ABCA"/>
</dbReference>
<dbReference type="GO" id="GO:0016020">
    <property type="term" value="C:membrane"/>
    <property type="evidence" value="ECO:0007669"/>
    <property type="project" value="InterPro"/>
</dbReference>